<gene>
    <name evidence="10" type="ORF">ILUMI_05431</name>
</gene>
<sequence length="267" mass="30231">MKMLREDQFCSLFGGDRISVCRRDPESKKGQAHGDCWTEEECLLLEFMSSFGKILVILTNRTKFSKALDKLQQEPFLPNRDRGGEEEEKLVNECIWITSIEDTSNIPKKDFCTVPWQYLKQSLAVAVDYHLAILDVAAEMELVLSKLLLMAFLATISELCFEVYMASITTSNGQLVRHLAEACSALMQVALYSYWGQQVTEQSQLVGNAIYESNFVGTDLRFQRAVAFIIRRTQTPTVITAGKFTNIGLATFTWVYLVSSFVLCLIN</sequence>
<keyword evidence="6 9" id="KW-0472">Membrane</keyword>
<proteinExistence type="predicted"/>
<dbReference type="GO" id="GO:0004984">
    <property type="term" value="F:olfactory receptor activity"/>
    <property type="evidence" value="ECO:0007669"/>
    <property type="project" value="InterPro"/>
</dbReference>
<dbReference type="GO" id="GO:0007165">
    <property type="term" value="P:signal transduction"/>
    <property type="evidence" value="ECO:0007669"/>
    <property type="project" value="UniProtKB-KW"/>
</dbReference>
<name>A0A8K0D744_IGNLU</name>
<dbReference type="GO" id="GO:0005886">
    <property type="term" value="C:plasma membrane"/>
    <property type="evidence" value="ECO:0007669"/>
    <property type="project" value="TreeGrafter"/>
</dbReference>
<organism evidence="10 11">
    <name type="scientific">Ignelater luminosus</name>
    <name type="common">Cucubano</name>
    <name type="synonym">Pyrophorus luminosus</name>
    <dbReference type="NCBI Taxonomy" id="2038154"/>
    <lineage>
        <taxon>Eukaryota</taxon>
        <taxon>Metazoa</taxon>
        <taxon>Ecdysozoa</taxon>
        <taxon>Arthropoda</taxon>
        <taxon>Hexapoda</taxon>
        <taxon>Insecta</taxon>
        <taxon>Pterygota</taxon>
        <taxon>Neoptera</taxon>
        <taxon>Endopterygota</taxon>
        <taxon>Coleoptera</taxon>
        <taxon>Polyphaga</taxon>
        <taxon>Elateriformia</taxon>
        <taxon>Elateroidea</taxon>
        <taxon>Elateridae</taxon>
        <taxon>Agrypninae</taxon>
        <taxon>Pyrophorini</taxon>
        <taxon>Ignelater</taxon>
    </lineage>
</organism>
<accession>A0A8K0D744</accession>
<evidence type="ECO:0000313" key="11">
    <source>
        <dbReference type="Proteomes" id="UP000801492"/>
    </source>
</evidence>
<dbReference type="GO" id="GO:0005549">
    <property type="term" value="F:odorant binding"/>
    <property type="evidence" value="ECO:0007669"/>
    <property type="project" value="InterPro"/>
</dbReference>
<dbReference type="EMBL" id="VTPC01002005">
    <property type="protein sequence ID" value="KAF2900755.1"/>
    <property type="molecule type" value="Genomic_DNA"/>
</dbReference>
<keyword evidence="11" id="KW-1185">Reference proteome</keyword>
<comment type="subcellular location">
    <subcellularLocation>
        <location evidence="1">Membrane</location>
        <topology evidence="1">Multi-pass membrane protein</topology>
    </subcellularLocation>
</comment>
<dbReference type="InterPro" id="IPR004117">
    <property type="entry name" value="7tm6_olfct_rcpt"/>
</dbReference>
<keyword evidence="3 9" id="KW-0812">Transmembrane</keyword>
<dbReference type="PANTHER" id="PTHR21137:SF44">
    <property type="entry name" value="ODORANT RECEPTOR 13A-RELATED"/>
    <property type="match status" value="1"/>
</dbReference>
<keyword evidence="2" id="KW-0716">Sensory transduction</keyword>
<evidence type="ECO:0000256" key="4">
    <source>
        <dbReference type="ARBA" id="ARBA00022725"/>
    </source>
</evidence>
<evidence type="ECO:0000256" key="8">
    <source>
        <dbReference type="ARBA" id="ARBA00023224"/>
    </source>
</evidence>
<evidence type="ECO:0000256" key="5">
    <source>
        <dbReference type="ARBA" id="ARBA00022989"/>
    </source>
</evidence>
<keyword evidence="4" id="KW-0552">Olfaction</keyword>
<comment type="caution">
    <text evidence="10">The sequence shown here is derived from an EMBL/GenBank/DDBJ whole genome shotgun (WGS) entry which is preliminary data.</text>
</comment>
<reference evidence="10" key="1">
    <citation type="submission" date="2019-08" db="EMBL/GenBank/DDBJ databases">
        <title>The genome of the North American firefly Photinus pyralis.</title>
        <authorList>
            <consortium name="Photinus pyralis genome working group"/>
            <person name="Fallon T.R."/>
            <person name="Sander Lower S.E."/>
            <person name="Weng J.-K."/>
        </authorList>
    </citation>
    <scope>NUCLEOTIDE SEQUENCE</scope>
    <source>
        <strain evidence="10">TRF0915ILg1</strain>
        <tissue evidence="10">Whole body</tissue>
    </source>
</reference>
<dbReference type="Pfam" id="PF02949">
    <property type="entry name" value="7tm_6"/>
    <property type="match status" value="1"/>
</dbReference>
<keyword evidence="7" id="KW-0675">Receptor</keyword>
<keyword evidence="8" id="KW-0807">Transducer</keyword>
<evidence type="ECO:0000256" key="7">
    <source>
        <dbReference type="ARBA" id="ARBA00023170"/>
    </source>
</evidence>
<evidence type="ECO:0000256" key="2">
    <source>
        <dbReference type="ARBA" id="ARBA00022606"/>
    </source>
</evidence>
<evidence type="ECO:0000313" key="10">
    <source>
        <dbReference type="EMBL" id="KAF2900755.1"/>
    </source>
</evidence>
<dbReference type="AlphaFoldDB" id="A0A8K0D744"/>
<evidence type="ECO:0000256" key="9">
    <source>
        <dbReference type="SAM" id="Phobius"/>
    </source>
</evidence>
<keyword evidence="5 9" id="KW-1133">Transmembrane helix</keyword>
<protein>
    <submittedName>
        <fullName evidence="10">Uncharacterized protein</fullName>
    </submittedName>
</protein>
<feature type="transmembrane region" description="Helical" evidence="9">
    <location>
        <begin position="247"/>
        <end position="266"/>
    </location>
</feature>
<evidence type="ECO:0000256" key="6">
    <source>
        <dbReference type="ARBA" id="ARBA00023136"/>
    </source>
</evidence>
<evidence type="ECO:0000256" key="1">
    <source>
        <dbReference type="ARBA" id="ARBA00004141"/>
    </source>
</evidence>
<dbReference type="Proteomes" id="UP000801492">
    <property type="component" value="Unassembled WGS sequence"/>
</dbReference>
<evidence type="ECO:0000256" key="3">
    <source>
        <dbReference type="ARBA" id="ARBA00022692"/>
    </source>
</evidence>
<dbReference type="PANTHER" id="PTHR21137">
    <property type="entry name" value="ODORANT RECEPTOR"/>
    <property type="match status" value="1"/>
</dbReference>
<dbReference type="OrthoDB" id="6617147at2759"/>